<dbReference type="InParanoid" id="H2YH83"/>
<organism evidence="2 3">
    <name type="scientific">Ciona savignyi</name>
    <name type="common">Pacific transparent sea squirt</name>
    <dbReference type="NCBI Taxonomy" id="51511"/>
    <lineage>
        <taxon>Eukaryota</taxon>
        <taxon>Metazoa</taxon>
        <taxon>Chordata</taxon>
        <taxon>Tunicata</taxon>
        <taxon>Ascidiacea</taxon>
        <taxon>Phlebobranchia</taxon>
        <taxon>Cionidae</taxon>
        <taxon>Ciona</taxon>
    </lineage>
</organism>
<name>H2YH83_CIOSA</name>
<protein>
    <submittedName>
        <fullName evidence="2">Uncharacterized protein</fullName>
    </submittedName>
</protein>
<evidence type="ECO:0000313" key="3">
    <source>
        <dbReference type="Proteomes" id="UP000007875"/>
    </source>
</evidence>
<dbReference type="Ensembl" id="ENSCSAVT00000004749.1">
    <property type="protein sequence ID" value="ENSCSAVP00000004682.1"/>
    <property type="gene ID" value="ENSCSAVG00000002792.1"/>
</dbReference>
<reference evidence="2" key="2">
    <citation type="submission" date="2025-08" db="UniProtKB">
        <authorList>
            <consortium name="Ensembl"/>
        </authorList>
    </citation>
    <scope>IDENTIFICATION</scope>
</reference>
<evidence type="ECO:0000256" key="1">
    <source>
        <dbReference type="SAM" id="MobiDB-lite"/>
    </source>
</evidence>
<dbReference type="HOGENOM" id="CLU_1618416_0_0_1"/>
<feature type="compositionally biased region" description="Basic and acidic residues" evidence="1">
    <location>
        <begin position="34"/>
        <end position="52"/>
    </location>
</feature>
<reference evidence="2" key="3">
    <citation type="submission" date="2025-09" db="UniProtKB">
        <authorList>
            <consortium name="Ensembl"/>
        </authorList>
    </citation>
    <scope>IDENTIFICATION</scope>
</reference>
<sequence>MTNCVKKYTSKEDICVAKLQVHMSKTNKLDISEVNPVKEEKSRPGDYVRDSDQNVNSAKGESIPSVHHTKQRTESKSNANIVEKSDSKLKKWKKRMRFQPKNVTAMQDPPHEYFKKLMSSNAVTDVELPRVVSVMEHASAAANEIKAMMSAIKQHSGNKTALQV</sequence>
<feature type="region of interest" description="Disordered" evidence="1">
    <location>
        <begin position="34"/>
        <end position="80"/>
    </location>
</feature>
<proteinExistence type="predicted"/>
<reference evidence="3" key="1">
    <citation type="submission" date="2003-08" db="EMBL/GenBank/DDBJ databases">
        <authorList>
            <person name="Birren B."/>
            <person name="Nusbaum C."/>
            <person name="Abebe A."/>
            <person name="Abouelleil A."/>
            <person name="Adekoya E."/>
            <person name="Ait-zahra M."/>
            <person name="Allen N."/>
            <person name="Allen T."/>
            <person name="An P."/>
            <person name="Anderson M."/>
            <person name="Anderson S."/>
            <person name="Arachchi H."/>
            <person name="Armbruster J."/>
            <person name="Bachantsang P."/>
            <person name="Baldwin J."/>
            <person name="Barry A."/>
            <person name="Bayul T."/>
            <person name="Blitshsteyn B."/>
            <person name="Bloom T."/>
            <person name="Blye J."/>
            <person name="Boguslavskiy L."/>
            <person name="Borowsky M."/>
            <person name="Boukhgalter B."/>
            <person name="Brunache A."/>
            <person name="Butler J."/>
            <person name="Calixte N."/>
            <person name="Calvo S."/>
            <person name="Camarata J."/>
            <person name="Campo K."/>
            <person name="Chang J."/>
            <person name="Cheshatsang Y."/>
            <person name="Citroen M."/>
            <person name="Collymore A."/>
            <person name="Considine T."/>
            <person name="Cook A."/>
            <person name="Cooke P."/>
            <person name="Corum B."/>
            <person name="Cuomo C."/>
            <person name="David R."/>
            <person name="Dawoe T."/>
            <person name="Degray S."/>
            <person name="Dodge S."/>
            <person name="Dooley K."/>
            <person name="Dorje P."/>
            <person name="Dorjee K."/>
            <person name="Dorris L."/>
            <person name="Duffey N."/>
            <person name="Dupes A."/>
            <person name="Elkins T."/>
            <person name="Engels R."/>
            <person name="Erickson J."/>
            <person name="Farina A."/>
            <person name="Faro S."/>
            <person name="Ferreira P."/>
            <person name="Fischer H."/>
            <person name="Fitzgerald M."/>
            <person name="Foley K."/>
            <person name="Gage D."/>
            <person name="Galagan J."/>
            <person name="Gearin G."/>
            <person name="Gnerre S."/>
            <person name="Gnirke A."/>
            <person name="Goyette A."/>
            <person name="Graham J."/>
            <person name="Grandbois E."/>
            <person name="Gyaltsen K."/>
            <person name="Hafez N."/>
            <person name="Hagopian D."/>
            <person name="Hagos B."/>
            <person name="Hall J."/>
            <person name="Hatcher B."/>
            <person name="Heller A."/>
            <person name="Higgins H."/>
            <person name="Honan T."/>
            <person name="Horn A."/>
            <person name="Houde N."/>
            <person name="Hughes L."/>
            <person name="Hulme W."/>
            <person name="Husby E."/>
            <person name="Iliev I."/>
            <person name="Jaffe D."/>
            <person name="Jones C."/>
            <person name="Kamal M."/>
            <person name="Kamat A."/>
            <person name="Kamvysselis M."/>
            <person name="Karlsson E."/>
            <person name="Kells C."/>
            <person name="Kieu A."/>
            <person name="Kisner P."/>
            <person name="Kodira C."/>
            <person name="Kulbokas E."/>
            <person name="Labutti K."/>
            <person name="Lama D."/>
            <person name="Landers T."/>
            <person name="Leger J."/>
            <person name="Levine S."/>
            <person name="Lewis D."/>
            <person name="Lewis T."/>
            <person name="Lindblad-toh K."/>
            <person name="Liu X."/>
            <person name="Lokyitsang T."/>
            <person name="Lokyitsang Y."/>
            <person name="Lucien O."/>
            <person name="Lui A."/>
            <person name="Ma L.J."/>
            <person name="Mabbitt R."/>
            <person name="Macdonald J."/>
            <person name="Maclean C."/>
            <person name="Major J."/>
            <person name="Manning J."/>
            <person name="Marabella R."/>
            <person name="Maru K."/>
            <person name="Matthews C."/>
            <person name="Mauceli E."/>
            <person name="Mccarthy M."/>
            <person name="Mcdonough S."/>
            <person name="Mcghee T."/>
            <person name="Meldrim J."/>
            <person name="Meneus L."/>
            <person name="Mesirov J."/>
            <person name="Mihalev A."/>
            <person name="Mihova T."/>
            <person name="Mikkelsen T."/>
            <person name="Mlenga V."/>
            <person name="Moru K."/>
            <person name="Mozes J."/>
            <person name="Mulrain L."/>
            <person name="Munson G."/>
            <person name="Naylor J."/>
            <person name="Newes C."/>
            <person name="Nguyen C."/>
            <person name="Nguyen N."/>
            <person name="Nguyen T."/>
            <person name="Nicol R."/>
            <person name="Nielsen C."/>
            <person name="Nizzari M."/>
            <person name="Norbu C."/>
            <person name="Norbu N."/>
            <person name="O'donnell P."/>
            <person name="Okoawo O."/>
            <person name="O'leary S."/>
            <person name="Omotosho B."/>
            <person name="O'neill K."/>
            <person name="Osman S."/>
            <person name="Parker S."/>
            <person name="Perrin D."/>
            <person name="Phunkhang P."/>
            <person name="Piqani B."/>
            <person name="Purcell S."/>
            <person name="Rachupka T."/>
            <person name="Ramasamy U."/>
            <person name="Rameau R."/>
            <person name="Ray V."/>
            <person name="Raymond C."/>
            <person name="Retta R."/>
            <person name="Richardson S."/>
            <person name="Rise C."/>
            <person name="Rodriguez J."/>
            <person name="Rogers J."/>
            <person name="Rogov P."/>
            <person name="Rutman M."/>
            <person name="Schupbach R."/>
            <person name="Seaman C."/>
            <person name="Settipalli S."/>
            <person name="Sharpe T."/>
            <person name="Sheridan J."/>
            <person name="Sherpa N."/>
            <person name="Shi J."/>
            <person name="Smirnov S."/>
            <person name="Smith C."/>
            <person name="Sougnez C."/>
            <person name="Spencer B."/>
            <person name="Stalker J."/>
            <person name="Stange-thomann N."/>
            <person name="Stavropoulos S."/>
            <person name="Stetson K."/>
            <person name="Stone C."/>
            <person name="Stone S."/>
            <person name="Stubbs M."/>
            <person name="Talamas J."/>
            <person name="Tchuinga P."/>
            <person name="Tenzing P."/>
            <person name="Tesfaye S."/>
            <person name="Theodore J."/>
            <person name="Thoulutsang Y."/>
            <person name="Topham K."/>
            <person name="Towey S."/>
            <person name="Tsamla T."/>
            <person name="Tsomo N."/>
            <person name="Vallee D."/>
            <person name="Vassiliev H."/>
            <person name="Venkataraman V."/>
            <person name="Vinson J."/>
            <person name="Vo A."/>
            <person name="Wade C."/>
            <person name="Wang S."/>
            <person name="Wangchuk T."/>
            <person name="Wangdi T."/>
            <person name="Whittaker C."/>
            <person name="Wilkinson J."/>
            <person name="Wu Y."/>
            <person name="Wyman D."/>
            <person name="Yadav S."/>
            <person name="Yang S."/>
            <person name="Yang X."/>
            <person name="Yeager S."/>
            <person name="Yee E."/>
            <person name="Young G."/>
            <person name="Zainoun J."/>
            <person name="Zembeck L."/>
            <person name="Zimmer A."/>
            <person name="Zody M."/>
            <person name="Lander E."/>
        </authorList>
    </citation>
    <scope>NUCLEOTIDE SEQUENCE [LARGE SCALE GENOMIC DNA]</scope>
</reference>
<keyword evidence="3" id="KW-1185">Reference proteome</keyword>
<dbReference type="Proteomes" id="UP000007875">
    <property type="component" value="Unassembled WGS sequence"/>
</dbReference>
<accession>H2YH83</accession>
<evidence type="ECO:0000313" key="2">
    <source>
        <dbReference type="Ensembl" id="ENSCSAVP00000004682.1"/>
    </source>
</evidence>
<dbReference type="AlphaFoldDB" id="H2YH83"/>